<dbReference type="Proteomes" id="UP000019488">
    <property type="component" value="Unassembled WGS sequence"/>
</dbReference>
<reference evidence="6 8" key="2">
    <citation type="journal article" date="2015" name="Genome Announc.">
        <title>Expanding the biotechnology potential of lactobacilli through comparative genomics of 213 strains and associated genera.</title>
        <authorList>
            <person name="Sun Z."/>
            <person name="Harris H.M."/>
            <person name="McCann A."/>
            <person name="Guo C."/>
            <person name="Argimon S."/>
            <person name="Zhang W."/>
            <person name="Yang X."/>
            <person name="Jeffery I.B."/>
            <person name="Cooney J.C."/>
            <person name="Kagawa T.F."/>
            <person name="Liu W."/>
            <person name="Song Y."/>
            <person name="Salvetti E."/>
            <person name="Wrobel A."/>
            <person name="Rasinkangas P."/>
            <person name="Parkhill J."/>
            <person name="Rea M.C."/>
            <person name="O'Sullivan O."/>
            <person name="Ritari J."/>
            <person name="Douillard F.P."/>
            <person name="Paul Ross R."/>
            <person name="Yang R."/>
            <person name="Briner A.E."/>
            <person name="Felis G.E."/>
            <person name="de Vos W.M."/>
            <person name="Barrangou R."/>
            <person name="Klaenhammer T.R."/>
            <person name="Caufield P.W."/>
            <person name="Cui Y."/>
            <person name="Zhang H."/>
            <person name="O'Toole P.W."/>
        </authorList>
    </citation>
    <scope>NUCLEOTIDE SEQUENCE [LARGE SCALE GENOMIC DNA]</scope>
    <source>
        <strain evidence="6 8">DSM 18382</strain>
    </source>
</reference>
<evidence type="ECO:0000256" key="3">
    <source>
        <dbReference type="ARBA" id="ARBA00023125"/>
    </source>
</evidence>
<name>X0PGM8_9LACO</name>
<dbReference type="STRING" id="1423743.FD41_GL001374"/>
<dbReference type="SUPFAM" id="SSF46785">
    <property type="entry name" value="Winged helix' DNA-binding domain"/>
    <property type="match status" value="1"/>
</dbReference>
<dbReference type="Proteomes" id="UP000051966">
    <property type="component" value="Unassembled WGS sequence"/>
</dbReference>
<dbReference type="InterPro" id="IPR005650">
    <property type="entry name" value="BlaI_family"/>
</dbReference>
<proteinExistence type="inferred from homology"/>
<dbReference type="PATRIC" id="fig|1423743.5.peg.1427"/>
<dbReference type="Gene3D" id="1.10.10.10">
    <property type="entry name" value="Winged helix-like DNA-binding domain superfamily/Winged helix DNA-binding domain"/>
    <property type="match status" value="1"/>
</dbReference>
<evidence type="ECO:0000256" key="1">
    <source>
        <dbReference type="ARBA" id="ARBA00011046"/>
    </source>
</evidence>
<dbReference type="InterPro" id="IPR014071">
    <property type="entry name" value="Cu_transp_CopY/TcrY"/>
</dbReference>
<evidence type="ECO:0000313" key="5">
    <source>
        <dbReference type="EMBL" id="GAF36127.1"/>
    </source>
</evidence>
<sequence>MIDAKDVTISDSEWEVMRAVWTLKRVTSRQLIDAMASARGWSESTTKTLLHRLITKEAVVRVGTGRPFEYQPAVDEKDSMGAAAVNLFDHMCAMRAGGALLDVVRSRELSKDDIKQLQTLLAEKAETAPDKVSCNCLPKEMMANGNCNCD</sequence>
<dbReference type="InterPro" id="IPR036388">
    <property type="entry name" value="WH-like_DNA-bd_sf"/>
</dbReference>
<keyword evidence="2" id="KW-0805">Transcription regulation</keyword>
<dbReference type="InterPro" id="IPR036390">
    <property type="entry name" value="WH_DNA-bd_sf"/>
</dbReference>
<comment type="caution">
    <text evidence="5">The sequence shown here is derived from an EMBL/GenBank/DDBJ whole genome shotgun (WGS) entry which is preliminary data.</text>
</comment>
<dbReference type="EMBL" id="AZFY01000022">
    <property type="protein sequence ID" value="KRM11516.1"/>
    <property type="molecule type" value="Genomic_DNA"/>
</dbReference>
<accession>X0PGM8</accession>
<evidence type="ECO:0000256" key="2">
    <source>
        <dbReference type="ARBA" id="ARBA00023015"/>
    </source>
</evidence>
<evidence type="ECO:0000313" key="6">
    <source>
        <dbReference type="EMBL" id="KRM11516.1"/>
    </source>
</evidence>
<dbReference type="OrthoDB" id="1849040at2"/>
<dbReference type="PIRSF" id="PIRSF019455">
    <property type="entry name" value="CopR_AtkY"/>
    <property type="match status" value="1"/>
</dbReference>
<keyword evidence="8" id="KW-1185">Reference proteome</keyword>
<evidence type="ECO:0000313" key="7">
    <source>
        <dbReference type="Proteomes" id="UP000019488"/>
    </source>
</evidence>
<dbReference type="EMBL" id="BAKI01000007">
    <property type="protein sequence ID" value="GAF36127.1"/>
    <property type="molecule type" value="Genomic_DNA"/>
</dbReference>
<organism evidence="5 7">
    <name type="scientific">Lentilactobacillus farraginis DSM 18382 = JCM 14108</name>
    <dbReference type="NCBI Taxonomy" id="1423743"/>
    <lineage>
        <taxon>Bacteria</taxon>
        <taxon>Bacillati</taxon>
        <taxon>Bacillota</taxon>
        <taxon>Bacilli</taxon>
        <taxon>Lactobacillales</taxon>
        <taxon>Lactobacillaceae</taxon>
        <taxon>Lentilactobacillus</taxon>
    </lineage>
</organism>
<dbReference type="GO" id="GO:0045892">
    <property type="term" value="P:negative regulation of DNA-templated transcription"/>
    <property type="evidence" value="ECO:0007669"/>
    <property type="project" value="InterPro"/>
</dbReference>
<keyword evidence="4" id="KW-0804">Transcription</keyword>
<dbReference type="AlphaFoldDB" id="X0PGM8"/>
<keyword evidence="3" id="KW-0238">DNA-binding</keyword>
<gene>
    <name evidence="6" type="ORF">FD41_GL001374</name>
    <name evidence="5" type="ORF">JCM14108_1075</name>
</gene>
<evidence type="ECO:0000256" key="4">
    <source>
        <dbReference type="ARBA" id="ARBA00023163"/>
    </source>
</evidence>
<reference evidence="5" key="1">
    <citation type="journal article" date="2014" name="Genome Announc.">
        <title>Draft Genome Sequences of Two Lactobacillus Strains, L. farraginis JCM 14108T and L. composti JCM 14202T, Isolated from Compost of Distilled Shochu Residue.</title>
        <authorList>
            <person name="Yuki M."/>
            <person name="Oshima K."/>
            <person name="Suda W."/>
            <person name="Kitahara M."/>
            <person name="Kitamura K."/>
            <person name="Iida T."/>
            <person name="Hattori M."/>
            <person name="Ohkuma M."/>
        </authorList>
    </citation>
    <scope>NUCLEOTIDE SEQUENCE [LARGE SCALE GENOMIC DNA]</scope>
    <source>
        <strain evidence="5">JCM 14108</strain>
    </source>
</reference>
<dbReference type="NCBIfam" id="TIGR02698">
    <property type="entry name" value="CopY_TcrY"/>
    <property type="match status" value="1"/>
</dbReference>
<dbReference type="RefSeq" id="WP_035178674.1">
    <property type="nucleotide sequence ID" value="NZ_AZFY01000022.1"/>
</dbReference>
<dbReference type="Pfam" id="PF03965">
    <property type="entry name" value="Penicillinase_R"/>
    <property type="match status" value="1"/>
</dbReference>
<protein>
    <submittedName>
        <fullName evidence="5">Negative transcriptional regulator-copper transport operon</fullName>
    </submittedName>
    <submittedName>
        <fullName evidence="6">Penicillinase repressor</fullName>
    </submittedName>
</protein>
<dbReference type="GO" id="GO:0003677">
    <property type="term" value="F:DNA binding"/>
    <property type="evidence" value="ECO:0007669"/>
    <property type="project" value="UniProtKB-KW"/>
</dbReference>
<comment type="similarity">
    <text evidence="1">Belongs to the BlaI transcriptional regulatory family.</text>
</comment>
<evidence type="ECO:0000313" key="8">
    <source>
        <dbReference type="Proteomes" id="UP000051966"/>
    </source>
</evidence>